<dbReference type="Proteomes" id="UP000482960">
    <property type="component" value="Unassembled WGS sequence"/>
</dbReference>
<name>A0A6V8L7R9_9ACTN</name>
<feature type="transmembrane region" description="Helical" evidence="1">
    <location>
        <begin position="287"/>
        <end position="311"/>
    </location>
</feature>
<accession>A0A6V8L7R9</accession>
<reference evidence="2 3" key="1">
    <citation type="submission" date="2020-03" db="EMBL/GenBank/DDBJ databases">
        <title>Whole genome shotgun sequence of Phytohabitans rumicis NBRC 108638.</title>
        <authorList>
            <person name="Komaki H."/>
            <person name="Tamura T."/>
        </authorList>
    </citation>
    <scope>NUCLEOTIDE SEQUENCE [LARGE SCALE GENOMIC DNA]</scope>
    <source>
        <strain evidence="2 3">NBRC 108638</strain>
    </source>
</reference>
<feature type="transmembrane region" description="Helical" evidence="1">
    <location>
        <begin position="212"/>
        <end position="236"/>
    </location>
</feature>
<feature type="transmembrane region" description="Helical" evidence="1">
    <location>
        <begin position="169"/>
        <end position="191"/>
    </location>
</feature>
<evidence type="ECO:0000256" key="1">
    <source>
        <dbReference type="SAM" id="Phobius"/>
    </source>
</evidence>
<dbReference type="InterPro" id="IPR025291">
    <property type="entry name" value="DUF4153"/>
</dbReference>
<dbReference type="EMBL" id="BLPG01000001">
    <property type="protein sequence ID" value="GFJ90689.1"/>
    <property type="molecule type" value="Genomic_DNA"/>
</dbReference>
<feature type="transmembrane region" description="Helical" evidence="1">
    <location>
        <begin position="52"/>
        <end position="78"/>
    </location>
</feature>
<gene>
    <name evidence="2" type="ORF">Prum_043310</name>
</gene>
<feature type="transmembrane region" description="Helical" evidence="1">
    <location>
        <begin position="323"/>
        <end position="345"/>
    </location>
</feature>
<comment type="caution">
    <text evidence="2">The sequence shown here is derived from an EMBL/GenBank/DDBJ whole genome shotgun (WGS) entry which is preliminary data.</text>
</comment>
<evidence type="ECO:0000313" key="2">
    <source>
        <dbReference type="EMBL" id="GFJ90689.1"/>
    </source>
</evidence>
<reference evidence="2 3" key="2">
    <citation type="submission" date="2020-03" db="EMBL/GenBank/DDBJ databases">
        <authorList>
            <person name="Ichikawa N."/>
            <person name="Kimura A."/>
            <person name="Kitahashi Y."/>
            <person name="Uohara A."/>
        </authorList>
    </citation>
    <scope>NUCLEOTIDE SEQUENCE [LARGE SCALE GENOMIC DNA]</scope>
    <source>
        <strain evidence="2 3">NBRC 108638</strain>
    </source>
</reference>
<feature type="transmembrane region" description="Helical" evidence="1">
    <location>
        <begin position="129"/>
        <end position="149"/>
    </location>
</feature>
<keyword evidence="3" id="KW-1185">Reference proteome</keyword>
<feature type="transmembrane region" description="Helical" evidence="1">
    <location>
        <begin position="23"/>
        <end position="40"/>
    </location>
</feature>
<sequence length="467" mass="49137">MLGAAAVTGVVAAASVPLDRPGVGWMVTGLAGTAALLTVSRRLRPLWTAATVALLGVGTFRAAGWLFALCLLTALVTASLAVVRGRSVPALLAAAHAVPVAALRALPWTAGGVAALARARQGSSSVRTGAAVGVSALLLVVFGGLFASADAAFAELAGRVLPDLAVPTIFRWVFVFGGTAAGLLGAAYLLAAPPDLAGLERPAKARVHRLEWTLPLTVLNAVFAVFVAVQLTVLFGGAKHVLSTAGLTFAEYARRGFWQLLVVTALTLGVLALGARWAPQERRADRILVRALLGTLAGLCLVIVASALYRMHTYEEAYGFTRLRVLVSVCELWLGAILVMVLVAVVRLRASWLPQAVVGSAVAALIGLAALNPDHFIADRNVTRYEQTEKIDVAYLSGLSADAAPALDRLPAPLRGCALGNVSDDLAEDHDWRQWNLARSRARAVLEDLPAESYPWPEACGPARYYW</sequence>
<evidence type="ECO:0000313" key="3">
    <source>
        <dbReference type="Proteomes" id="UP000482960"/>
    </source>
</evidence>
<dbReference type="Pfam" id="PF13687">
    <property type="entry name" value="DUF4153"/>
    <property type="match status" value="1"/>
</dbReference>
<keyword evidence="1" id="KW-0472">Membrane</keyword>
<dbReference type="AlphaFoldDB" id="A0A6V8L7R9"/>
<keyword evidence="1" id="KW-1133">Transmembrane helix</keyword>
<feature type="transmembrane region" description="Helical" evidence="1">
    <location>
        <begin position="90"/>
        <end position="117"/>
    </location>
</feature>
<keyword evidence="1" id="KW-0812">Transmembrane</keyword>
<organism evidence="2 3">
    <name type="scientific">Phytohabitans rumicis</name>
    <dbReference type="NCBI Taxonomy" id="1076125"/>
    <lineage>
        <taxon>Bacteria</taxon>
        <taxon>Bacillati</taxon>
        <taxon>Actinomycetota</taxon>
        <taxon>Actinomycetes</taxon>
        <taxon>Micromonosporales</taxon>
        <taxon>Micromonosporaceae</taxon>
    </lineage>
</organism>
<protein>
    <submittedName>
        <fullName evidence="2">Uncharacterized protein</fullName>
    </submittedName>
</protein>
<feature type="transmembrane region" description="Helical" evidence="1">
    <location>
        <begin position="256"/>
        <end position="275"/>
    </location>
</feature>
<proteinExistence type="predicted"/>